<evidence type="ECO:0008006" key="3">
    <source>
        <dbReference type="Google" id="ProtNLM"/>
    </source>
</evidence>
<protein>
    <recommendedName>
        <fullName evidence="3">Secreted protein</fullName>
    </recommendedName>
</protein>
<organism evidence="1 2">
    <name type="scientific">Caldibacillus thermoamylovorans</name>
    <dbReference type="NCBI Taxonomy" id="35841"/>
    <lineage>
        <taxon>Bacteria</taxon>
        <taxon>Bacillati</taxon>
        <taxon>Bacillota</taxon>
        <taxon>Bacilli</taxon>
        <taxon>Bacillales</taxon>
        <taxon>Bacillaceae</taxon>
        <taxon>Caldibacillus</taxon>
    </lineage>
</organism>
<accession>A0ABD4A6Z3</accession>
<evidence type="ECO:0000313" key="2">
    <source>
        <dbReference type="Proteomes" id="UP000032076"/>
    </source>
</evidence>
<dbReference type="Proteomes" id="UP000032076">
    <property type="component" value="Unassembled WGS sequence"/>
</dbReference>
<proteinExistence type="predicted"/>
<reference evidence="1 2" key="1">
    <citation type="submission" date="2015-01" db="EMBL/GenBank/DDBJ databases">
        <title>Draft Genome Sequences of Four Bacillus thermoamylovorans Strains, Isolated From Food Products.</title>
        <authorList>
            <person name="Krawcyk A.O."/>
            <person name="Berendsen E.M."/>
            <person name="Eijlander R.T."/>
            <person name="de Jong A."/>
            <person name="Wells-Bennik M."/>
            <person name="Kuipers O.P."/>
        </authorList>
    </citation>
    <scope>NUCLEOTIDE SEQUENCE [LARGE SCALE GENOMIC DNA]</scope>
    <source>
        <strain evidence="1 2">B4167</strain>
    </source>
</reference>
<dbReference type="AlphaFoldDB" id="A0ABD4A6Z3"/>
<comment type="caution">
    <text evidence="1">The sequence shown here is derived from an EMBL/GenBank/DDBJ whole genome shotgun (WGS) entry which is preliminary data.</text>
</comment>
<gene>
    <name evidence="1" type="ORF">B4167_2935</name>
</gene>
<dbReference type="EMBL" id="JXLU01000090">
    <property type="protein sequence ID" value="KIO72633.1"/>
    <property type="molecule type" value="Genomic_DNA"/>
</dbReference>
<name>A0ABD4A6Z3_9BACI</name>
<sequence length="160" mass="18387">MTKIRIKPLIKFCTWVTSLVSLVISEARSNSLMLWKESVWIFRNKSDRNSAPKFCDTMLASMLLNEAATAPHAVINNIKPPIFNTYSMFLCATPTSMIFDIIIGCIKSQSASHIKKKTAVQKSIQYFLTYFFKNCIVHSTFYLCGNHFCLRFFIHLMIVI</sequence>
<evidence type="ECO:0000313" key="1">
    <source>
        <dbReference type="EMBL" id="KIO72633.1"/>
    </source>
</evidence>